<dbReference type="InterPro" id="IPR011650">
    <property type="entry name" value="Peptidase_M20_dimer"/>
</dbReference>
<dbReference type="InterPro" id="IPR001261">
    <property type="entry name" value="ArgE/DapE_CS"/>
</dbReference>
<dbReference type="Pfam" id="PF07687">
    <property type="entry name" value="M20_dimer"/>
    <property type="match status" value="1"/>
</dbReference>
<keyword evidence="3" id="KW-0479">Metal-binding</keyword>
<keyword evidence="4" id="KW-0378">Hydrolase</keyword>
<dbReference type="EMBL" id="JAVFHQ010000071">
    <property type="protein sequence ID" value="KAK4540265.1"/>
    <property type="molecule type" value="Genomic_DNA"/>
</dbReference>
<organism evidence="8 9">
    <name type="scientific">Oleoguttula mirabilis</name>
    <dbReference type="NCBI Taxonomy" id="1507867"/>
    <lineage>
        <taxon>Eukaryota</taxon>
        <taxon>Fungi</taxon>
        <taxon>Dikarya</taxon>
        <taxon>Ascomycota</taxon>
        <taxon>Pezizomycotina</taxon>
        <taxon>Dothideomycetes</taxon>
        <taxon>Dothideomycetidae</taxon>
        <taxon>Mycosphaerellales</taxon>
        <taxon>Teratosphaeriaceae</taxon>
        <taxon>Oleoguttula</taxon>
    </lineage>
</organism>
<accession>A0AAV9J6D8</accession>
<keyword evidence="6" id="KW-0732">Signal</keyword>
<evidence type="ECO:0000313" key="8">
    <source>
        <dbReference type="EMBL" id="KAK4540265.1"/>
    </source>
</evidence>
<dbReference type="Proteomes" id="UP001324427">
    <property type="component" value="Unassembled WGS sequence"/>
</dbReference>
<keyword evidence="5" id="KW-0862">Zinc</keyword>
<evidence type="ECO:0000256" key="1">
    <source>
        <dbReference type="ARBA" id="ARBA00001947"/>
    </source>
</evidence>
<dbReference type="PANTHER" id="PTHR43808">
    <property type="entry name" value="ACETYLORNITHINE DEACETYLASE"/>
    <property type="match status" value="1"/>
</dbReference>
<dbReference type="InterPro" id="IPR002933">
    <property type="entry name" value="Peptidase_M20"/>
</dbReference>
<dbReference type="AlphaFoldDB" id="A0AAV9J6D8"/>
<feature type="chain" id="PRO_5043631210" description="Peptidase M20 dimerisation domain-containing protein" evidence="6">
    <location>
        <begin position="20"/>
        <end position="404"/>
    </location>
</feature>
<dbReference type="GO" id="GO:0016787">
    <property type="term" value="F:hydrolase activity"/>
    <property type="evidence" value="ECO:0007669"/>
    <property type="project" value="UniProtKB-KW"/>
</dbReference>
<dbReference type="Gene3D" id="3.40.630.10">
    <property type="entry name" value="Zn peptidases"/>
    <property type="match status" value="1"/>
</dbReference>
<evidence type="ECO:0000256" key="5">
    <source>
        <dbReference type="ARBA" id="ARBA00022833"/>
    </source>
</evidence>
<evidence type="ECO:0000256" key="4">
    <source>
        <dbReference type="ARBA" id="ARBA00022801"/>
    </source>
</evidence>
<dbReference type="PROSITE" id="PS00758">
    <property type="entry name" value="ARGE_DAPE_CPG2_1"/>
    <property type="match status" value="1"/>
</dbReference>
<dbReference type="InterPro" id="IPR050072">
    <property type="entry name" value="Peptidase_M20A"/>
</dbReference>
<dbReference type="GO" id="GO:0046872">
    <property type="term" value="F:metal ion binding"/>
    <property type="evidence" value="ECO:0007669"/>
    <property type="project" value="UniProtKB-KW"/>
</dbReference>
<evidence type="ECO:0000256" key="6">
    <source>
        <dbReference type="SAM" id="SignalP"/>
    </source>
</evidence>
<keyword evidence="9" id="KW-1185">Reference proteome</keyword>
<reference evidence="8 9" key="1">
    <citation type="submission" date="2021-11" db="EMBL/GenBank/DDBJ databases">
        <title>Black yeast isolated from Biological Soil Crust.</title>
        <authorList>
            <person name="Kurbessoian T."/>
        </authorList>
    </citation>
    <scope>NUCLEOTIDE SEQUENCE [LARGE SCALE GENOMIC DNA]</scope>
    <source>
        <strain evidence="8 9">CCFEE 5522</strain>
    </source>
</reference>
<dbReference type="SUPFAM" id="SSF53187">
    <property type="entry name" value="Zn-dependent exopeptidases"/>
    <property type="match status" value="1"/>
</dbReference>
<sequence>MIGLCEAVLLVGAAAQCWARGSLDQQPLRPEKTHLSLTHDLIGFHKNLTQIESITGNEEAVGEWLVASLSSQGYSVEKQYVEKKPARFNVLAWPGKEREAKVLLSSHIDTVPPFYPYETDNKTIHGRGSVDAKGSVATQIIAVNKLLSAGKISPDDVALLYVVGEEVGGDGMRAANDLQLSPQTIIFGEPTEGKLAAGHKGNLGVLLTAKGKAAHSGYPWLGRSANEVLVKALAALMELGQNLPESEKYGVTTLNIGKIEGGVAANVVAQDASATVAVRVAEGSPSYIKDEITNAVHKAVQSFLEGDMKPEDVVDIDFPSSGYGPIDIDHDVPGFGIITVNYGTDIPWLNQTVEGQKRYLYGPGSILVAHSDHEMLTEGQLWEAVGGYQRIVLHALGKDPCEDC</sequence>
<proteinExistence type="inferred from homology"/>
<feature type="signal peptide" evidence="6">
    <location>
        <begin position="1"/>
        <end position="19"/>
    </location>
</feature>
<dbReference type="SUPFAM" id="SSF55031">
    <property type="entry name" value="Bacterial exopeptidase dimerisation domain"/>
    <property type="match status" value="1"/>
</dbReference>
<evidence type="ECO:0000313" key="9">
    <source>
        <dbReference type="Proteomes" id="UP001324427"/>
    </source>
</evidence>
<comment type="cofactor">
    <cofactor evidence="1">
        <name>Zn(2+)</name>
        <dbReference type="ChEBI" id="CHEBI:29105"/>
    </cofactor>
</comment>
<feature type="domain" description="Peptidase M20 dimerisation" evidence="7">
    <location>
        <begin position="198"/>
        <end position="301"/>
    </location>
</feature>
<comment type="similarity">
    <text evidence="2">Belongs to the peptidase M20A family.</text>
</comment>
<evidence type="ECO:0000256" key="3">
    <source>
        <dbReference type="ARBA" id="ARBA00022723"/>
    </source>
</evidence>
<evidence type="ECO:0000256" key="2">
    <source>
        <dbReference type="ARBA" id="ARBA00006247"/>
    </source>
</evidence>
<dbReference type="PANTHER" id="PTHR43808:SF8">
    <property type="entry name" value="PEPTIDASE M20 DIMERISATION DOMAIN-CONTAINING PROTEIN"/>
    <property type="match status" value="1"/>
</dbReference>
<evidence type="ECO:0000259" key="7">
    <source>
        <dbReference type="Pfam" id="PF07687"/>
    </source>
</evidence>
<gene>
    <name evidence="8" type="ORF">LTR36_009670</name>
</gene>
<dbReference type="InterPro" id="IPR036264">
    <property type="entry name" value="Bact_exopeptidase_dim_dom"/>
</dbReference>
<protein>
    <recommendedName>
        <fullName evidence="7">Peptidase M20 dimerisation domain-containing protein</fullName>
    </recommendedName>
</protein>
<dbReference type="Gene3D" id="3.30.70.360">
    <property type="match status" value="1"/>
</dbReference>
<comment type="caution">
    <text evidence="8">The sequence shown here is derived from an EMBL/GenBank/DDBJ whole genome shotgun (WGS) entry which is preliminary data.</text>
</comment>
<dbReference type="Pfam" id="PF01546">
    <property type="entry name" value="Peptidase_M20"/>
    <property type="match status" value="1"/>
</dbReference>
<dbReference type="CDD" id="cd05652">
    <property type="entry name" value="M20_ArgE_DapE-like_fungal"/>
    <property type="match status" value="1"/>
</dbReference>
<name>A0AAV9J6D8_9PEZI</name>